<evidence type="ECO:0000313" key="3">
    <source>
        <dbReference type="Proteomes" id="UP000184295"/>
    </source>
</evidence>
<gene>
    <name evidence="2" type="ORF">SAMN02745225_01874</name>
</gene>
<dbReference type="InterPro" id="IPR025668">
    <property type="entry name" value="Tnp_DDE_dom"/>
</dbReference>
<evidence type="ECO:0000259" key="1">
    <source>
        <dbReference type="Pfam" id="PF13751"/>
    </source>
</evidence>
<evidence type="ECO:0000313" key="2">
    <source>
        <dbReference type="EMBL" id="SHE87707.1"/>
    </source>
</evidence>
<reference evidence="3" key="1">
    <citation type="submission" date="2016-11" db="EMBL/GenBank/DDBJ databases">
        <authorList>
            <person name="Varghese N."/>
            <person name="Submissions S."/>
        </authorList>
    </citation>
    <scope>NUCLEOTIDE SEQUENCE [LARGE SCALE GENOMIC DNA]</scope>
    <source>
        <strain evidence="3">DSM 19514</strain>
    </source>
</reference>
<dbReference type="EMBL" id="FQUL01000032">
    <property type="protein sequence ID" value="SHE87707.1"/>
    <property type="molecule type" value="Genomic_DNA"/>
</dbReference>
<name>A0A1M4X2T8_9ACTN</name>
<protein>
    <submittedName>
        <fullName evidence="2">Transposase, IS4 family</fullName>
    </submittedName>
</protein>
<dbReference type="Pfam" id="PF13751">
    <property type="entry name" value="DDE_Tnp_1_6"/>
    <property type="match status" value="1"/>
</dbReference>
<dbReference type="AlphaFoldDB" id="A0A1M4X2T8"/>
<sequence length="375" mass="40844">MDTITLIRSAIRGLLKVADRPLRDLLASVMTSGDDYMSSAKPQLDWDDQEARTKLIDSRAKDAHACLMALEGQKLCEVVSEAARLLGTVVGQDLEQDGDGVFRIVRKVAKDRVISVVDPEARHGHKTSSHSFDGYKGHIALDPESEIITKTVVTAGNAGDASVAEELIEDLLTSNEDQAHRGPTAQQGCVYGDGAYGTGQFQARLRTAHIDSKCKTQPPSAKQGLFTKDSFTINLEAGTVRCPNKIEAKIHYLGGGDGVAKFDPHCQSCSLAQRCTTSKIGRKIRIGAHEAALTKARTEQMDATWKDDYRATRPKVERKFAHLMRRKHGGRRARMRGLLRVGNDFSLLAGAANLARLAKLNVQSIPHGGWEVAPA</sequence>
<organism evidence="2 3">
    <name type="scientific">Ferrithrix thermotolerans DSM 19514</name>
    <dbReference type="NCBI Taxonomy" id="1121881"/>
    <lineage>
        <taxon>Bacteria</taxon>
        <taxon>Bacillati</taxon>
        <taxon>Actinomycetota</taxon>
        <taxon>Acidimicrobiia</taxon>
        <taxon>Acidimicrobiales</taxon>
        <taxon>Acidimicrobiaceae</taxon>
        <taxon>Ferrithrix</taxon>
    </lineage>
</organism>
<accession>A0A1M4X2T8</accession>
<proteinExistence type="predicted"/>
<keyword evidence="3" id="KW-1185">Reference proteome</keyword>
<dbReference type="PANTHER" id="PTHR33408:SF2">
    <property type="entry name" value="TRANSPOSASE DDE DOMAIN-CONTAINING PROTEIN"/>
    <property type="match status" value="1"/>
</dbReference>
<dbReference type="Proteomes" id="UP000184295">
    <property type="component" value="Unassembled WGS sequence"/>
</dbReference>
<dbReference type="STRING" id="1121881.SAMN02745225_01874"/>
<dbReference type="PANTHER" id="PTHR33408">
    <property type="entry name" value="TRANSPOSASE"/>
    <property type="match status" value="1"/>
</dbReference>
<feature type="domain" description="Transposase DDE" evidence="1">
    <location>
        <begin position="264"/>
        <end position="358"/>
    </location>
</feature>
<dbReference type="RefSeq" id="WP_178138783.1">
    <property type="nucleotide sequence ID" value="NZ_FQUL01000032.1"/>
</dbReference>